<reference evidence="1" key="1">
    <citation type="submission" date="2015-06" db="UniProtKB">
        <authorList>
            <consortium name="EnsemblPlants"/>
        </authorList>
    </citation>
    <scope>IDENTIFICATION</scope>
</reference>
<sequence length="114" mass="13736">MERMQQRIRQITGGDQGKVARLKEILTWFDNEWEISRTVRAMWQFMRKSKTVAMYSSAAVTPQSFKFIEYLLWAMEQTDSPEAKVRRRWWAYRSKVEHPEDNKSIKYGVPFVRV</sequence>
<name>M8C0Q0_AEGTA</name>
<evidence type="ECO:0000313" key="1">
    <source>
        <dbReference type="EnsemblPlants" id="EMT30835"/>
    </source>
</evidence>
<protein>
    <submittedName>
        <fullName evidence="1">Uncharacterized protein</fullName>
    </submittedName>
</protein>
<accession>M8C0Q0</accession>
<organism evidence="1">
    <name type="scientific">Aegilops tauschii</name>
    <name type="common">Tausch's goatgrass</name>
    <name type="synonym">Aegilops squarrosa</name>
    <dbReference type="NCBI Taxonomy" id="37682"/>
    <lineage>
        <taxon>Eukaryota</taxon>
        <taxon>Viridiplantae</taxon>
        <taxon>Streptophyta</taxon>
        <taxon>Embryophyta</taxon>
        <taxon>Tracheophyta</taxon>
        <taxon>Spermatophyta</taxon>
        <taxon>Magnoliopsida</taxon>
        <taxon>Liliopsida</taxon>
        <taxon>Poales</taxon>
        <taxon>Poaceae</taxon>
        <taxon>BOP clade</taxon>
        <taxon>Pooideae</taxon>
        <taxon>Triticodae</taxon>
        <taxon>Triticeae</taxon>
        <taxon>Triticinae</taxon>
        <taxon>Aegilops</taxon>
    </lineage>
</organism>
<dbReference type="EnsemblPlants" id="EMT30835">
    <property type="protein sequence ID" value="EMT30835"/>
    <property type="gene ID" value="F775_20051"/>
</dbReference>
<proteinExistence type="predicted"/>
<dbReference type="AlphaFoldDB" id="M8C0Q0"/>